<gene>
    <name evidence="2" type="ORF">M9458_048218</name>
</gene>
<accession>A0ABD0N6Z4</accession>
<evidence type="ECO:0000313" key="3">
    <source>
        <dbReference type="Proteomes" id="UP001529510"/>
    </source>
</evidence>
<protein>
    <submittedName>
        <fullName evidence="2">Uncharacterized protein</fullName>
    </submittedName>
</protein>
<sequence>RWTHLLITERNTDSLSTSPGVRRDQISLSTSRTQEDSANTRPNPCARSVAGPAEAL</sequence>
<proteinExistence type="predicted"/>
<comment type="caution">
    <text evidence="2">The sequence shown here is derived from an EMBL/GenBank/DDBJ whole genome shotgun (WGS) entry which is preliminary data.</text>
</comment>
<keyword evidence="3" id="KW-1185">Reference proteome</keyword>
<organism evidence="2 3">
    <name type="scientific">Cirrhinus mrigala</name>
    <name type="common">Mrigala</name>
    <dbReference type="NCBI Taxonomy" id="683832"/>
    <lineage>
        <taxon>Eukaryota</taxon>
        <taxon>Metazoa</taxon>
        <taxon>Chordata</taxon>
        <taxon>Craniata</taxon>
        <taxon>Vertebrata</taxon>
        <taxon>Euteleostomi</taxon>
        <taxon>Actinopterygii</taxon>
        <taxon>Neopterygii</taxon>
        <taxon>Teleostei</taxon>
        <taxon>Ostariophysi</taxon>
        <taxon>Cypriniformes</taxon>
        <taxon>Cyprinidae</taxon>
        <taxon>Labeoninae</taxon>
        <taxon>Labeonini</taxon>
        <taxon>Cirrhinus</taxon>
    </lineage>
</organism>
<name>A0ABD0N6Z4_CIRMR</name>
<dbReference type="Proteomes" id="UP001529510">
    <property type="component" value="Unassembled WGS sequence"/>
</dbReference>
<feature type="compositionally biased region" description="Polar residues" evidence="1">
    <location>
        <begin position="26"/>
        <end position="42"/>
    </location>
</feature>
<feature type="non-terminal residue" evidence="2">
    <location>
        <position position="1"/>
    </location>
</feature>
<dbReference type="EMBL" id="JAMKFB020000024">
    <property type="protein sequence ID" value="KAL0156972.1"/>
    <property type="molecule type" value="Genomic_DNA"/>
</dbReference>
<evidence type="ECO:0000256" key="1">
    <source>
        <dbReference type="SAM" id="MobiDB-lite"/>
    </source>
</evidence>
<evidence type="ECO:0000313" key="2">
    <source>
        <dbReference type="EMBL" id="KAL0156972.1"/>
    </source>
</evidence>
<feature type="region of interest" description="Disordered" evidence="1">
    <location>
        <begin position="1"/>
        <end position="56"/>
    </location>
</feature>
<reference evidence="2 3" key="1">
    <citation type="submission" date="2024-05" db="EMBL/GenBank/DDBJ databases">
        <title>Genome sequencing and assembly of Indian major carp, Cirrhinus mrigala (Hamilton, 1822).</title>
        <authorList>
            <person name="Mohindra V."/>
            <person name="Chowdhury L.M."/>
            <person name="Lal K."/>
            <person name="Jena J.K."/>
        </authorList>
    </citation>
    <scope>NUCLEOTIDE SEQUENCE [LARGE SCALE GENOMIC DNA]</scope>
    <source>
        <strain evidence="2">CM1030</strain>
        <tissue evidence="2">Blood</tissue>
    </source>
</reference>
<dbReference type="AlphaFoldDB" id="A0ABD0N6Z4"/>